<keyword evidence="3 5" id="KW-1133">Transmembrane helix</keyword>
<dbReference type="GO" id="GO:0012505">
    <property type="term" value="C:endomembrane system"/>
    <property type="evidence" value="ECO:0007669"/>
    <property type="project" value="UniProtKB-SubCell"/>
</dbReference>
<dbReference type="Proteomes" id="UP000244880">
    <property type="component" value="Unassembled WGS sequence"/>
</dbReference>
<sequence>MLRFMANDSSQTRTDWAEDRTVLANERTFASWMGMGLGAVGIAIGLKAVFGATDPTWVAKAVASIFLVVAIGVFWMARRQACKTLERITQHDAEALPSKSFTKLAVAMTIATLATGGVLWSL</sequence>
<dbReference type="Pfam" id="PF02656">
    <property type="entry name" value="DUF202"/>
    <property type="match status" value="1"/>
</dbReference>
<keyword evidence="4 5" id="KW-0472">Membrane</keyword>
<gene>
    <name evidence="7" type="ORF">ASD8599_00631</name>
</gene>
<evidence type="ECO:0000259" key="6">
    <source>
        <dbReference type="Pfam" id="PF02656"/>
    </source>
</evidence>
<name>A0A2R8BA06_9RHOB</name>
<feature type="transmembrane region" description="Helical" evidence="5">
    <location>
        <begin position="29"/>
        <end position="51"/>
    </location>
</feature>
<dbReference type="InterPro" id="IPR003807">
    <property type="entry name" value="DUF202"/>
</dbReference>
<keyword evidence="8" id="KW-1185">Reference proteome</keyword>
<evidence type="ECO:0000313" key="7">
    <source>
        <dbReference type="EMBL" id="SPH19892.1"/>
    </source>
</evidence>
<evidence type="ECO:0000256" key="4">
    <source>
        <dbReference type="ARBA" id="ARBA00023136"/>
    </source>
</evidence>
<organism evidence="7 8">
    <name type="scientific">Ascidiaceihabitans donghaensis</name>
    <dbReference type="NCBI Taxonomy" id="1510460"/>
    <lineage>
        <taxon>Bacteria</taxon>
        <taxon>Pseudomonadati</taxon>
        <taxon>Pseudomonadota</taxon>
        <taxon>Alphaproteobacteria</taxon>
        <taxon>Rhodobacterales</taxon>
        <taxon>Paracoccaceae</taxon>
        <taxon>Ascidiaceihabitans</taxon>
    </lineage>
</organism>
<evidence type="ECO:0000313" key="8">
    <source>
        <dbReference type="Proteomes" id="UP000244880"/>
    </source>
</evidence>
<evidence type="ECO:0000256" key="5">
    <source>
        <dbReference type="SAM" id="Phobius"/>
    </source>
</evidence>
<proteinExistence type="predicted"/>
<reference evidence="7 8" key="1">
    <citation type="submission" date="2018-03" db="EMBL/GenBank/DDBJ databases">
        <authorList>
            <person name="Keele B.F."/>
        </authorList>
    </citation>
    <scope>NUCLEOTIDE SEQUENCE [LARGE SCALE GENOMIC DNA]</scope>
    <source>
        <strain evidence="7 8">CECT 8599</strain>
    </source>
</reference>
<protein>
    <recommendedName>
        <fullName evidence="6">DUF202 domain-containing protein</fullName>
    </recommendedName>
</protein>
<dbReference type="AlphaFoldDB" id="A0A2R8BA06"/>
<comment type="subcellular location">
    <subcellularLocation>
        <location evidence="1">Endomembrane system</location>
        <topology evidence="1">Multi-pass membrane protein</topology>
    </subcellularLocation>
</comment>
<evidence type="ECO:0000256" key="2">
    <source>
        <dbReference type="ARBA" id="ARBA00022692"/>
    </source>
</evidence>
<evidence type="ECO:0000256" key="1">
    <source>
        <dbReference type="ARBA" id="ARBA00004127"/>
    </source>
</evidence>
<keyword evidence="2 5" id="KW-0812">Transmembrane</keyword>
<dbReference type="EMBL" id="OMOR01000001">
    <property type="protein sequence ID" value="SPH19892.1"/>
    <property type="molecule type" value="Genomic_DNA"/>
</dbReference>
<feature type="domain" description="DUF202" evidence="6">
    <location>
        <begin position="20"/>
        <end position="84"/>
    </location>
</feature>
<evidence type="ECO:0000256" key="3">
    <source>
        <dbReference type="ARBA" id="ARBA00022989"/>
    </source>
</evidence>
<accession>A0A2R8BA06</accession>
<feature type="transmembrane region" description="Helical" evidence="5">
    <location>
        <begin position="57"/>
        <end position="77"/>
    </location>
</feature>